<proteinExistence type="predicted"/>
<reference evidence="2 3" key="1">
    <citation type="submission" date="2023-07" db="EMBL/GenBank/DDBJ databases">
        <title>Sorghum-associated microbial communities from plants grown in Nebraska, USA.</title>
        <authorList>
            <person name="Schachtman D."/>
        </authorList>
    </citation>
    <scope>NUCLEOTIDE SEQUENCE [LARGE SCALE GENOMIC DNA]</scope>
    <source>
        <strain evidence="2 3">BE190</strain>
    </source>
</reference>
<evidence type="ECO:0008006" key="4">
    <source>
        <dbReference type="Google" id="ProtNLM"/>
    </source>
</evidence>
<protein>
    <recommendedName>
        <fullName evidence="4">DUF2878 domain-containing protein</fullName>
    </recommendedName>
</protein>
<feature type="transmembrane region" description="Helical" evidence="1">
    <location>
        <begin position="70"/>
        <end position="90"/>
    </location>
</feature>
<keyword evidence="1" id="KW-1133">Transmembrane helix</keyword>
<keyword evidence="1" id="KW-0812">Transmembrane</keyword>
<comment type="caution">
    <text evidence="2">The sequence shown here is derived from an EMBL/GenBank/DDBJ whole genome shotgun (WGS) entry which is preliminary data.</text>
</comment>
<dbReference type="EMBL" id="JAVDVX010000004">
    <property type="protein sequence ID" value="MDR7090312.1"/>
    <property type="molecule type" value="Genomic_DNA"/>
</dbReference>
<dbReference type="Proteomes" id="UP001253595">
    <property type="component" value="Unassembled WGS sequence"/>
</dbReference>
<evidence type="ECO:0000313" key="2">
    <source>
        <dbReference type="EMBL" id="MDR7090312.1"/>
    </source>
</evidence>
<gene>
    <name evidence="2" type="ORF">J2X05_002336</name>
</gene>
<evidence type="ECO:0000256" key="1">
    <source>
        <dbReference type="SAM" id="Phobius"/>
    </source>
</evidence>
<evidence type="ECO:0000313" key="3">
    <source>
        <dbReference type="Proteomes" id="UP001253595"/>
    </source>
</evidence>
<keyword evidence="1" id="KW-0472">Membrane</keyword>
<sequence length="135" mass="14959">MTRGKLYSAGFALYMLSLFSPVWECQRNDTLSGWFVLGTGYMGLLFYDPRWLCNLCVLLSALNLPGNNKYLISICVVLCIAAISTLWGPYFCAGGGGTLGEGTGMAYGGYSWVISLWLMSLSFLLPMKIPNKRLW</sequence>
<organism evidence="2 3">
    <name type="scientific">Cellvibrio fibrivorans</name>
    <dbReference type="NCBI Taxonomy" id="126350"/>
    <lineage>
        <taxon>Bacteria</taxon>
        <taxon>Pseudomonadati</taxon>
        <taxon>Pseudomonadota</taxon>
        <taxon>Gammaproteobacteria</taxon>
        <taxon>Cellvibrionales</taxon>
        <taxon>Cellvibrionaceae</taxon>
        <taxon>Cellvibrio</taxon>
    </lineage>
</organism>
<keyword evidence="3" id="KW-1185">Reference proteome</keyword>
<feature type="transmembrane region" description="Helical" evidence="1">
    <location>
        <begin position="110"/>
        <end position="127"/>
    </location>
</feature>
<name>A0ABU1UYN2_9GAMM</name>
<accession>A0ABU1UYN2</accession>